<keyword evidence="3 8" id="KW-0133">Cell shape</keyword>
<dbReference type="FunFam" id="3.40.50.1860:FF:000002">
    <property type="entry name" value="Glutamate racemase"/>
    <property type="match status" value="1"/>
</dbReference>
<dbReference type="EC" id="5.1.1.3" evidence="2 8"/>
<feature type="binding site" evidence="8">
    <location>
        <begin position="10"/>
        <end position="11"/>
    </location>
    <ligand>
        <name>substrate</name>
    </ligand>
</feature>
<dbReference type="InterPro" id="IPR015942">
    <property type="entry name" value="Asp/Glu/hydantoin_racemase"/>
</dbReference>
<dbReference type="EMBL" id="LGSS01000002">
    <property type="protein sequence ID" value="KNF09774.1"/>
    <property type="molecule type" value="Genomic_DNA"/>
</dbReference>
<protein>
    <recommendedName>
        <fullName evidence="7 8">Glutamate racemase</fullName>
        <ecNumber evidence="2 8">5.1.1.3</ecNumber>
    </recommendedName>
</protein>
<evidence type="ECO:0000256" key="2">
    <source>
        <dbReference type="ARBA" id="ARBA00013090"/>
    </source>
</evidence>
<keyword evidence="6 8" id="KW-0961">Cell wall biogenesis/degradation</keyword>
<feature type="active site" description="Proton donor/acceptor" evidence="8">
    <location>
        <position position="73"/>
    </location>
</feature>
<dbReference type="InterPro" id="IPR018187">
    <property type="entry name" value="Asp/Glu_racemase_AS_1"/>
</dbReference>
<dbReference type="InterPro" id="IPR004391">
    <property type="entry name" value="Glu_race"/>
</dbReference>
<dbReference type="OrthoDB" id="9801055at2"/>
<dbReference type="InterPro" id="IPR001920">
    <property type="entry name" value="Asp/Glu_race"/>
</dbReference>
<organism evidence="9 10">
    <name type="scientific">Gottschalkia purinilytica</name>
    <name type="common">Clostridium purinilyticum</name>
    <dbReference type="NCBI Taxonomy" id="1503"/>
    <lineage>
        <taxon>Bacteria</taxon>
        <taxon>Bacillati</taxon>
        <taxon>Bacillota</taxon>
        <taxon>Tissierellia</taxon>
        <taxon>Tissierellales</taxon>
        <taxon>Gottschalkiaceae</taxon>
        <taxon>Gottschalkia</taxon>
    </lineage>
</organism>
<dbReference type="UniPathway" id="UPA00219"/>
<evidence type="ECO:0000313" key="9">
    <source>
        <dbReference type="EMBL" id="KNF09774.1"/>
    </source>
</evidence>
<dbReference type="NCBIfam" id="TIGR00067">
    <property type="entry name" value="glut_race"/>
    <property type="match status" value="1"/>
</dbReference>
<dbReference type="PANTHER" id="PTHR21198">
    <property type="entry name" value="GLUTAMATE RACEMASE"/>
    <property type="match status" value="1"/>
</dbReference>
<comment type="function">
    <text evidence="8">Provides the (R)-glutamate required for cell wall biosynthesis.</text>
</comment>
<accession>A0A0L0WE79</accession>
<feature type="binding site" evidence="8">
    <location>
        <begin position="185"/>
        <end position="186"/>
    </location>
    <ligand>
        <name>substrate</name>
    </ligand>
</feature>
<keyword evidence="4 8" id="KW-0573">Peptidoglycan synthesis</keyword>
<dbReference type="SUPFAM" id="SSF53681">
    <property type="entry name" value="Aspartate/glutamate racemase"/>
    <property type="match status" value="2"/>
</dbReference>
<dbReference type="STRING" id="1503.CLPU_2c02260"/>
<dbReference type="GO" id="GO:0071555">
    <property type="term" value="P:cell wall organization"/>
    <property type="evidence" value="ECO:0007669"/>
    <property type="project" value="UniProtKB-KW"/>
</dbReference>
<dbReference type="RefSeq" id="WP_050354154.1">
    <property type="nucleotide sequence ID" value="NZ_LGSS01000002.1"/>
</dbReference>
<dbReference type="Pfam" id="PF01177">
    <property type="entry name" value="Asp_Glu_race"/>
    <property type="match status" value="1"/>
</dbReference>
<feature type="binding site" evidence="8">
    <location>
        <begin position="74"/>
        <end position="75"/>
    </location>
    <ligand>
        <name>substrate</name>
    </ligand>
</feature>
<sequence length="268" mass="29584">MDNRPIGIFDSGIGGLTVLKEVTEQLPNEDIVYFGDTARIPYGTKSKETVMKYSFQCIKFLLSKNVKAIIIACNTASAMALKEALEHFDVPIIGVIEPGAKAASAKSKNGKIGVIGTTGTINSEAYQKEIRELKKSSEVIGVACPLFVQIVEDGWQDTDVARIAAEKYLLDLKEHNVDTLVLGCTHYPILRYTLTKVMGEGVSLVNPAFETAKEAKQILKQNNILSGKVDKPIHCYYVSDDPEKFRRIGGNILNRNIHEIKKVDIENL</sequence>
<evidence type="ECO:0000256" key="6">
    <source>
        <dbReference type="ARBA" id="ARBA00023316"/>
    </source>
</evidence>
<comment type="similarity">
    <text evidence="8">Belongs to the aspartate/glutamate racemases family.</text>
</comment>
<evidence type="ECO:0000256" key="3">
    <source>
        <dbReference type="ARBA" id="ARBA00022960"/>
    </source>
</evidence>
<dbReference type="InterPro" id="IPR033134">
    <property type="entry name" value="Asp/Glu_racemase_AS_2"/>
</dbReference>
<dbReference type="PROSITE" id="PS00923">
    <property type="entry name" value="ASP_GLU_RACEMASE_1"/>
    <property type="match status" value="1"/>
</dbReference>
<dbReference type="Proteomes" id="UP000037267">
    <property type="component" value="Unassembled WGS sequence"/>
</dbReference>
<name>A0A0L0WE79_GOTPU</name>
<dbReference type="PANTHER" id="PTHR21198:SF2">
    <property type="entry name" value="GLUTAMATE RACEMASE"/>
    <property type="match status" value="1"/>
</dbReference>
<evidence type="ECO:0000256" key="8">
    <source>
        <dbReference type="HAMAP-Rule" id="MF_00258"/>
    </source>
</evidence>
<evidence type="ECO:0000256" key="1">
    <source>
        <dbReference type="ARBA" id="ARBA00001602"/>
    </source>
</evidence>
<evidence type="ECO:0000256" key="5">
    <source>
        <dbReference type="ARBA" id="ARBA00023235"/>
    </source>
</evidence>
<feature type="active site" description="Proton donor/acceptor" evidence="8">
    <location>
        <position position="184"/>
    </location>
</feature>
<keyword evidence="10" id="KW-1185">Reference proteome</keyword>
<dbReference type="Gene3D" id="3.40.50.1860">
    <property type="match status" value="2"/>
</dbReference>
<evidence type="ECO:0000256" key="4">
    <source>
        <dbReference type="ARBA" id="ARBA00022984"/>
    </source>
</evidence>
<gene>
    <name evidence="8 9" type="primary">murI</name>
    <name evidence="9" type="ORF">CLPU_2c02260</name>
</gene>
<comment type="caution">
    <text evidence="9">The sequence shown here is derived from an EMBL/GenBank/DDBJ whole genome shotgun (WGS) entry which is preliminary data.</text>
</comment>
<evidence type="ECO:0000313" key="10">
    <source>
        <dbReference type="Proteomes" id="UP000037267"/>
    </source>
</evidence>
<dbReference type="AlphaFoldDB" id="A0A0L0WE79"/>
<dbReference type="GO" id="GO:0008881">
    <property type="term" value="F:glutamate racemase activity"/>
    <property type="evidence" value="ECO:0007669"/>
    <property type="project" value="UniProtKB-UniRule"/>
</dbReference>
<dbReference type="GO" id="GO:0008360">
    <property type="term" value="P:regulation of cell shape"/>
    <property type="evidence" value="ECO:0007669"/>
    <property type="project" value="UniProtKB-KW"/>
</dbReference>
<feature type="binding site" evidence="8">
    <location>
        <begin position="42"/>
        <end position="43"/>
    </location>
    <ligand>
        <name>substrate</name>
    </ligand>
</feature>
<comment type="pathway">
    <text evidence="8">Cell wall biogenesis; peptidoglycan biosynthesis.</text>
</comment>
<dbReference type="PROSITE" id="PS00924">
    <property type="entry name" value="ASP_GLU_RACEMASE_2"/>
    <property type="match status" value="1"/>
</dbReference>
<dbReference type="GO" id="GO:0009252">
    <property type="term" value="P:peptidoglycan biosynthetic process"/>
    <property type="evidence" value="ECO:0007669"/>
    <property type="project" value="UniProtKB-UniRule"/>
</dbReference>
<dbReference type="PATRIC" id="fig|1503.3.peg.1722"/>
<dbReference type="HAMAP" id="MF_00258">
    <property type="entry name" value="Glu_racemase"/>
    <property type="match status" value="1"/>
</dbReference>
<evidence type="ECO:0000256" key="7">
    <source>
        <dbReference type="ARBA" id="ARBA00070053"/>
    </source>
</evidence>
<comment type="catalytic activity">
    <reaction evidence="1 8">
        <text>L-glutamate = D-glutamate</text>
        <dbReference type="Rhea" id="RHEA:12813"/>
        <dbReference type="ChEBI" id="CHEBI:29985"/>
        <dbReference type="ChEBI" id="CHEBI:29986"/>
        <dbReference type="EC" id="5.1.1.3"/>
    </reaction>
</comment>
<proteinExistence type="inferred from homology"/>
<keyword evidence="5 8" id="KW-0413">Isomerase</keyword>
<reference evidence="10" key="1">
    <citation type="submission" date="2015-07" db="EMBL/GenBank/DDBJ databases">
        <title>Draft genome sequence of the purine-degrading Gottschalkia purinilyticum DSM 1384 (formerly Clostridium purinilyticum).</title>
        <authorList>
            <person name="Poehlein A."/>
            <person name="Schiel-Bengelsdorf B."/>
            <person name="Bengelsdorf F.R."/>
            <person name="Daniel R."/>
            <person name="Duerre P."/>
        </authorList>
    </citation>
    <scope>NUCLEOTIDE SEQUENCE [LARGE SCALE GENOMIC DNA]</scope>
    <source>
        <strain evidence="10">DSM 1384</strain>
    </source>
</reference>